<sequence length="74" mass="7210">MCSDVMGPLGGTVRVDALTVRAAGDPGQGATVARRGTIHCAFKGLCGDSLRRCGGGLGGAPGPAGGCPREVSIN</sequence>
<accession>A0A640T3H3</accession>
<evidence type="ECO:0000313" key="2">
    <source>
        <dbReference type="Proteomes" id="UP000430079"/>
    </source>
</evidence>
<gene>
    <name evidence="1" type="ORF">Sgleb_63540</name>
</gene>
<reference evidence="1 2" key="1">
    <citation type="submission" date="2019-12" db="EMBL/GenBank/DDBJ databases">
        <title>Whole genome shotgun sequence of Streptomyces hygroscopicus subsp. glebosus NBRC 13786.</title>
        <authorList>
            <person name="Ichikawa N."/>
            <person name="Kimura A."/>
            <person name="Kitahashi Y."/>
            <person name="Komaki H."/>
            <person name="Tamura T."/>
        </authorList>
    </citation>
    <scope>NUCLEOTIDE SEQUENCE [LARGE SCALE GENOMIC DNA]</scope>
    <source>
        <strain evidence="1 2">NBRC 13786</strain>
    </source>
</reference>
<dbReference type="AlphaFoldDB" id="A0A640T3H3"/>
<evidence type="ECO:0000313" key="1">
    <source>
        <dbReference type="EMBL" id="GFE18307.1"/>
    </source>
</evidence>
<comment type="caution">
    <text evidence="1">The sequence shown here is derived from an EMBL/GenBank/DDBJ whole genome shotgun (WGS) entry which is preliminary data.</text>
</comment>
<name>A0A640T3H3_9ACTN</name>
<dbReference type="EMBL" id="BLIO01000001">
    <property type="protein sequence ID" value="GFE18307.1"/>
    <property type="molecule type" value="Genomic_DNA"/>
</dbReference>
<organism evidence="1 2">
    <name type="scientific">Streptomyces glebosus</name>
    <dbReference type="NCBI Taxonomy" id="249580"/>
    <lineage>
        <taxon>Bacteria</taxon>
        <taxon>Bacillati</taxon>
        <taxon>Actinomycetota</taxon>
        <taxon>Actinomycetes</taxon>
        <taxon>Kitasatosporales</taxon>
        <taxon>Streptomycetaceae</taxon>
        <taxon>Streptomyces</taxon>
    </lineage>
</organism>
<protein>
    <submittedName>
        <fullName evidence="1">Uncharacterized protein</fullName>
    </submittedName>
</protein>
<dbReference type="Proteomes" id="UP000430079">
    <property type="component" value="Unassembled WGS sequence"/>
</dbReference>
<proteinExistence type="predicted"/>
<keyword evidence="2" id="KW-1185">Reference proteome</keyword>